<dbReference type="PANTHER" id="PTHR42734">
    <property type="entry name" value="METAL TRANSPORT SYSTEM ATP-BINDING PROTEIN TM_0124-RELATED"/>
    <property type="match status" value="1"/>
</dbReference>
<keyword evidence="4 7" id="KW-0067">ATP-binding</keyword>
<dbReference type="InterPro" id="IPR017871">
    <property type="entry name" value="ABC_transporter-like_CS"/>
</dbReference>
<evidence type="ECO:0000256" key="2">
    <source>
        <dbReference type="ARBA" id="ARBA00022448"/>
    </source>
</evidence>
<proteinExistence type="inferred from homology"/>
<dbReference type="PROSITE" id="PS00211">
    <property type="entry name" value="ABC_TRANSPORTER_1"/>
    <property type="match status" value="1"/>
</dbReference>
<dbReference type="OrthoDB" id="9789994at2"/>
<feature type="domain" description="ABC transporter" evidence="5">
    <location>
        <begin position="4"/>
        <end position="243"/>
    </location>
</feature>
<dbReference type="CDD" id="cd00267">
    <property type="entry name" value="ABC_ATPase"/>
    <property type="match status" value="1"/>
</dbReference>
<dbReference type="AlphaFoldDB" id="A0A242K756"/>
<sequence length="259" mass="29134">MSIIHCQNVSLTKESKTLLNHINWTVEEQEHWAILGLNGAGKTLLLQIITGYLWPSEGEVTVLNQRFGSSSIPELQRRIGWVSTALQQRIRGNESSERVILSGKFASIGIYEAFSQEDMKKAKQILIEAGGAALLGKSYQVLSQGERQLILICRALMAEPELLILDEPCNGLDLFAREKLLEQIQRIAESQNSPTILYVSHHTEEILPCFQHLLLLKEGQIVQQGLRKDLFNEEVLTAFYSEPIQLLSLGKDRLAAYPL</sequence>
<dbReference type="Pfam" id="PF00005">
    <property type="entry name" value="ABC_tran"/>
    <property type="match status" value="1"/>
</dbReference>
<evidence type="ECO:0000259" key="5">
    <source>
        <dbReference type="PROSITE" id="PS50893"/>
    </source>
</evidence>
<dbReference type="EMBL" id="CP147247">
    <property type="protein sequence ID" value="WYJ92468.1"/>
    <property type="molecule type" value="Genomic_DNA"/>
</dbReference>
<protein>
    <submittedName>
        <fullName evidence="7">Iron complex transport system ATP-binding protein</fullName>
    </submittedName>
</protein>
<dbReference type="PANTHER" id="PTHR42734:SF17">
    <property type="entry name" value="METAL TRANSPORT SYSTEM ATP-BINDING PROTEIN TM_0124-RELATED"/>
    <property type="match status" value="1"/>
</dbReference>
<evidence type="ECO:0000313" key="7">
    <source>
        <dbReference type="EMBL" id="WYJ92468.1"/>
    </source>
</evidence>
<dbReference type="PROSITE" id="PS50893">
    <property type="entry name" value="ABC_TRANSPORTER_2"/>
    <property type="match status" value="1"/>
</dbReference>
<comment type="similarity">
    <text evidence="1">Belongs to the ABC transporter superfamily.</text>
</comment>
<evidence type="ECO:0000313" key="6">
    <source>
        <dbReference type="EMBL" id="OTP16151.1"/>
    </source>
</evidence>
<dbReference type="EMBL" id="NGMM01000003">
    <property type="protein sequence ID" value="OTP16151.1"/>
    <property type="molecule type" value="Genomic_DNA"/>
</dbReference>
<accession>A0A242K756</accession>
<dbReference type="InterPro" id="IPR050153">
    <property type="entry name" value="Metal_Ion_Import_ABC"/>
</dbReference>
<organism evidence="6">
    <name type="scientific">Candidatus Enterococcus clewellii</name>
    <dbReference type="NCBI Taxonomy" id="1834193"/>
    <lineage>
        <taxon>Bacteria</taxon>
        <taxon>Bacillati</taxon>
        <taxon>Bacillota</taxon>
        <taxon>Bacilli</taxon>
        <taxon>Lactobacillales</taxon>
        <taxon>Enterococcaceae</taxon>
        <taxon>Enterococcus</taxon>
    </lineage>
</organism>
<dbReference type="Proteomes" id="UP000195141">
    <property type="component" value="Chromosome"/>
</dbReference>
<evidence type="ECO:0000256" key="1">
    <source>
        <dbReference type="ARBA" id="ARBA00005417"/>
    </source>
</evidence>
<dbReference type="InterPro" id="IPR003593">
    <property type="entry name" value="AAA+_ATPase"/>
</dbReference>
<dbReference type="SMART" id="SM00382">
    <property type="entry name" value="AAA"/>
    <property type="match status" value="1"/>
</dbReference>
<dbReference type="GO" id="GO:0016887">
    <property type="term" value="F:ATP hydrolysis activity"/>
    <property type="evidence" value="ECO:0007669"/>
    <property type="project" value="InterPro"/>
</dbReference>
<evidence type="ECO:0000256" key="4">
    <source>
        <dbReference type="ARBA" id="ARBA00022840"/>
    </source>
</evidence>
<name>A0A242K756_9ENTE</name>
<reference evidence="7" key="3">
    <citation type="submission" date="2024-03" db="EMBL/GenBank/DDBJ databases">
        <title>The Genome Sequence of Enterococcus sp. DIV0242b.</title>
        <authorList>
            <consortium name="The Broad Institute Genomics Platform"/>
            <consortium name="The Broad Institute Microbial Omics Core"/>
            <consortium name="The Broad Institute Genomic Center for Infectious Diseases"/>
            <person name="Earl A."/>
            <person name="Manson A."/>
            <person name="Gilmore M."/>
            <person name="Schwartman J."/>
            <person name="Shea T."/>
            <person name="Abouelleil A."/>
            <person name="Cao P."/>
            <person name="Chapman S."/>
            <person name="Cusick C."/>
            <person name="Young S."/>
            <person name="Neafsey D."/>
            <person name="Nusbaum C."/>
            <person name="Birren B."/>
        </authorList>
    </citation>
    <scope>NUCLEOTIDE SEQUENCE</scope>
    <source>
        <strain evidence="7">9E7_DIV0242</strain>
    </source>
</reference>
<dbReference type="SUPFAM" id="SSF52540">
    <property type="entry name" value="P-loop containing nucleoside triphosphate hydrolases"/>
    <property type="match status" value="1"/>
</dbReference>
<dbReference type="GO" id="GO:0005524">
    <property type="term" value="F:ATP binding"/>
    <property type="evidence" value="ECO:0007669"/>
    <property type="project" value="UniProtKB-KW"/>
</dbReference>
<reference evidence="6" key="1">
    <citation type="submission" date="2017-05" db="EMBL/GenBank/DDBJ databases">
        <title>The Genome Sequence of Enterococcus sp. 9E7_DIV0242.</title>
        <authorList>
            <consortium name="The Broad Institute Genomics Platform"/>
            <consortium name="The Broad Institute Genomic Center for Infectious Diseases"/>
            <person name="Earl A."/>
            <person name="Manson A."/>
            <person name="Schwartman J."/>
            <person name="Gilmore M."/>
            <person name="Abouelleil A."/>
            <person name="Cao P."/>
            <person name="Chapman S."/>
            <person name="Cusick C."/>
            <person name="Shea T."/>
            <person name="Young S."/>
            <person name="Neafsey D."/>
            <person name="Nusbaum C."/>
            <person name="Birren B."/>
        </authorList>
    </citation>
    <scope>NUCLEOTIDE SEQUENCE [LARGE SCALE GENOMIC DNA]</scope>
    <source>
        <strain evidence="6">9E7_DIV0242</strain>
    </source>
</reference>
<keyword evidence="8" id="KW-1185">Reference proteome</keyword>
<evidence type="ECO:0000256" key="3">
    <source>
        <dbReference type="ARBA" id="ARBA00022741"/>
    </source>
</evidence>
<dbReference type="RefSeq" id="WP_086349404.1">
    <property type="nucleotide sequence ID" value="NZ_CP147247.1"/>
</dbReference>
<keyword evidence="3" id="KW-0547">Nucleotide-binding</keyword>
<gene>
    <name evidence="6" type="ORF">A5888_002365</name>
    <name evidence="7" type="ORF">A5888_004241</name>
</gene>
<keyword evidence="2" id="KW-0813">Transport</keyword>
<dbReference type="InterPro" id="IPR003439">
    <property type="entry name" value="ABC_transporter-like_ATP-bd"/>
</dbReference>
<evidence type="ECO:0000313" key="8">
    <source>
        <dbReference type="Proteomes" id="UP000195141"/>
    </source>
</evidence>
<dbReference type="InterPro" id="IPR027417">
    <property type="entry name" value="P-loop_NTPase"/>
</dbReference>
<dbReference type="Gene3D" id="3.40.50.300">
    <property type="entry name" value="P-loop containing nucleotide triphosphate hydrolases"/>
    <property type="match status" value="1"/>
</dbReference>
<reference evidence="7" key="2">
    <citation type="submission" date="2017-05" db="EMBL/GenBank/DDBJ databases">
        <authorList>
            <consortium name="The Broad Institute Genomics Platform"/>
            <consortium name="The Broad Institute Genomic Center for Infectious Diseases"/>
            <person name="Earl A."/>
            <person name="Manson A."/>
            <person name="Schwartman J."/>
            <person name="Gilmore M."/>
            <person name="Abouelleil A."/>
            <person name="Cao P."/>
            <person name="Chapman S."/>
            <person name="Cusick C."/>
            <person name="Shea T."/>
            <person name="Young S."/>
            <person name="Neafsey D."/>
            <person name="Nusbaum C."/>
            <person name="Birren B."/>
        </authorList>
    </citation>
    <scope>NUCLEOTIDE SEQUENCE</scope>
    <source>
        <strain evidence="7">9E7_DIV0242</strain>
    </source>
</reference>